<proteinExistence type="predicted"/>
<comment type="caution">
    <text evidence="1">The sequence shown here is derived from an EMBL/GenBank/DDBJ whole genome shotgun (WGS) entry which is preliminary data.</text>
</comment>
<accession>A0A919NQP7</accession>
<protein>
    <recommendedName>
        <fullName evidence="3">UspA domain-containing protein</fullName>
    </recommendedName>
</protein>
<evidence type="ECO:0000313" key="1">
    <source>
        <dbReference type="EMBL" id="GIF23356.1"/>
    </source>
</evidence>
<dbReference type="InterPro" id="IPR014729">
    <property type="entry name" value="Rossmann-like_a/b/a_fold"/>
</dbReference>
<gene>
    <name evidence="1" type="ORF">Ate02nite_60860</name>
</gene>
<reference evidence="1" key="1">
    <citation type="submission" date="2021-01" db="EMBL/GenBank/DDBJ databases">
        <title>Whole genome shotgun sequence of Actinoplanes tereljensis NBRC 105297.</title>
        <authorList>
            <person name="Komaki H."/>
            <person name="Tamura T."/>
        </authorList>
    </citation>
    <scope>NUCLEOTIDE SEQUENCE</scope>
    <source>
        <strain evidence="1">NBRC 105297</strain>
    </source>
</reference>
<dbReference type="Gene3D" id="3.40.50.620">
    <property type="entry name" value="HUPs"/>
    <property type="match status" value="1"/>
</dbReference>
<sequence length="130" mass="13233">MSRPEAGRAGTTGPVLAGILAVTSAEDVLRVAFDEAERRTVPLRVVASVLSEGDRLVLGDVLECWSGKYPGVSVSTSVRGDLDPAICLTAATRTCCLAVLSAPGDARTAAAVAAVARRASCPLVVLPSAD</sequence>
<evidence type="ECO:0008006" key="3">
    <source>
        <dbReference type="Google" id="ProtNLM"/>
    </source>
</evidence>
<dbReference type="AlphaFoldDB" id="A0A919NQP7"/>
<organism evidence="1 2">
    <name type="scientific">Paractinoplanes tereljensis</name>
    <dbReference type="NCBI Taxonomy" id="571912"/>
    <lineage>
        <taxon>Bacteria</taxon>
        <taxon>Bacillati</taxon>
        <taxon>Actinomycetota</taxon>
        <taxon>Actinomycetes</taxon>
        <taxon>Micromonosporales</taxon>
        <taxon>Micromonosporaceae</taxon>
        <taxon>Paractinoplanes</taxon>
    </lineage>
</organism>
<keyword evidence="2" id="KW-1185">Reference proteome</keyword>
<dbReference type="EMBL" id="BOMY01000039">
    <property type="protein sequence ID" value="GIF23356.1"/>
    <property type="molecule type" value="Genomic_DNA"/>
</dbReference>
<dbReference type="Proteomes" id="UP000623608">
    <property type="component" value="Unassembled WGS sequence"/>
</dbReference>
<name>A0A919NQP7_9ACTN</name>
<evidence type="ECO:0000313" key="2">
    <source>
        <dbReference type="Proteomes" id="UP000623608"/>
    </source>
</evidence>